<dbReference type="EC" id="2.5.1.60" evidence="6"/>
<dbReference type="EMBL" id="CP059271">
    <property type="protein sequence ID" value="QLQ81041.1"/>
    <property type="molecule type" value="Genomic_DNA"/>
</dbReference>
<keyword evidence="4" id="KW-0677">Repeat</keyword>
<evidence type="ECO:0000256" key="1">
    <source>
        <dbReference type="ARBA" id="ARBA00006734"/>
    </source>
</evidence>
<comment type="catalytic activity">
    <reaction evidence="5 6">
        <text>geranylgeranyl diphosphate + L-cysteinyl-[protein] = S-geranylgeranyl-L-cysteinyl-[protein] + diphosphate</text>
        <dbReference type="Rhea" id="RHEA:21240"/>
        <dbReference type="Rhea" id="RHEA-COMP:10131"/>
        <dbReference type="Rhea" id="RHEA-COMP:11537"/>
        <dbReference type="ChEBI" id="CHEBI:29950"/>
        <dbReference type="ChEBI" id="CHEBI:33019"/>
        <dbReference type="ChEBI" id="CHEBI:57533"/>
        <dbReference type="ChEBI" id="CHEBI:86021"/>
        <dbReference type="EC" id="2.5.1.60"/>
    </reaction>
</comment>
<organism evidence="7 8">
    <name type="scientific">Torulaspora globosa</name>
    <dbReference type="NCBI Taxonomy" id="48254"/>
    <lineage>
        <taxon>Eukaryota</taxon>
        <taxon>Fungi</taxon>
        <taxon>Dikarya</taxon>
        <taxon>Ascomycota</taxon>
        <taxon>Saccharomycotina</taxon>
        <taxon>Saccharomycetes</taxon>
        <taxon>Saccharomycetales</taxon>
        <taxon>Saccharomycetaceae</taxon>
        <taxon>Torulaspora</taxon>
    </lineage>
</organism>
<evidence type="ECO:0000313" key="8">
    <source>
        <dbReference type="Proteomes" id="UP000510647"/>
    </source>
</evidence>
<name>A0A7H9HUL9_9SACH</name>
<dbReference type="GO" id="GO:0097354">
    <property type="term" value="P:prenylation"/>
    <property type="evidence" value="ECO:0007669"/>
    <property type="project" value="UniProtKB-UniRule"/>
</dbReference>
<keyword evidence="3 6" id="KW-0808">Transferase</keyword>
<keyword evidence="8" id="KW-1185">Reference proteome</keyword>
<dbReference type="PANTHER" id="PTHR11129:SF2">
    <property type="entry name" value="GERANYLGERANYL TRANSFERASE TYPE-2 SUBUNIT ALPHA"/>
    <property type="match status" value="1"/>
</dbReference>
<proteinExistence type="inferred from homology"/>
<reference evidence="7 8" key="1">
    <citation type="submission" date="2020-06" db="EMBL/GenBank/DDBJ databases">
        <title>The yeast mating-type switching endonuclease HO is a domesticated member of an unorthodox homing genetic element family.</title>
        <authorList>
            <person name="Coughlan A.Y."/>
            <person name="Lombardi L."/>
            <person name="Braun-Galleani S."/>
            <person name="Martos A.R."/>
            <person name="Galeote V."/>
            <person name="Bigey F."/>
            <person name="Dequin S."/>
            <person name="Byrne K.P."/>
            <person name="Wolfe K.H."/>
        </authorList>
    </citation>
    <scope>NUCLEOTIDE SEQUENCE [LARGE SCALE GENOMIC DNA]</scope>
    <source>
        <strain evidence="7 8">CBS2947</strain>
    </source>
</reference>
<keyword evidence="2 6" id="KW-0637">Prenyltransferase</keyword>
<dbReference type="InterPro" id="IPR002088">
    <property type="entry name" value="Prenyl_trans_a"/>
</dbReference>
<evidence type="ECO:0000256" key="5">
    <source>
        <dbReference type="ARBA" id="ARBA00047658"/>
    </source>
</evidence>
<protein>
    <recommendedName>
        <fullName evidence="6">Geranylgeranyl transferase type-2 subunit alpha</fullName>
        <ecNumber evidence="6">2.5.1.60</ecNumber>
    </recommendedName>
    <alternativeName>
        <fullName evidence="6">Geranylgeranyl transferase type II subunit alpha</fullName>
    </alternativeName>
</protein>
<dbReference type="SUPFAM" id="SSF48439">
    <property type="entry name" value="Protein prenylyltransferase"/>
    <property type="match status" value="1"/>
</dbReference>
<dbReference type="Proteomes" id="UP000510647">
    <property type="component" value="Chromosome 5"/>
</dbReference>
<dbReference type="AlphaFoldDB" id="A0A7H9HUL9"/>
<evidence type="ECO:0000256" key="2">
    <source>
        <dbReference type="ARBA" id="ARBA00022602"/>
    </source>
</evidence>
<evidence type="ECO:0000313" key="7">
    <source>
        <dbReference type="EMBL" id="QLQ81041.1"/>
    </source>
</evidence>
<dbReference type="GO" id="GO:0004663">
    <property type="term" value="F:Rab geranylgeranyltransferase activity"/>
    <property type="evidence" value="ECO:0007669"/>
    <property type="project" value="UniProtKB-UniRule"/>
</dbReference>
<evidence type="ECO:0000256" key="3">
    <source>
        <dbReference type="ARBA" id="ARBA00022679"/>
    </source>
</evidence>
<dbReference type="PANTHER" id="PTHR11129">
    <property type="entry name" value="PROTEIN FARNESYLTRANSFERASE ALPHA SUBUNIT/RAB GERANYLGERANYL TRANSFERASE ALPHA SUBUNIT"/>
    <property type="match status" value="1"/>
</dbReference>
<dbReference type="Pfam" id="PF01239">
    <property type="entry name" value="PPTA"/>
    <property type="match status" value="5"/>
</dbReference>
<dbReference type="OrthoDB" id="1658at2759"/>
<comment type="similarity">
    <text evidence="1 6">Belongs to the protein prenyltransferase subunit alpha family.</text>
</comment>
<dbReference type="GO" id="GO:0005968">
    <property type="term" value="C:Rab-protein geranylgeranyltransferase complex"/>
    <property type="evidence" value="ECO:0007669"/>
    <property type="project" value="TreeGrafter"/>
</dbReference>
<dbReference type="PROSITE" id="PS51147">
    <property type="entry name" value="PFTA"/>
    <property type="match status" value="5"/>
</dbReference>
<gene>
    <name evidence="7" type="ORF">HG537_0E03960</name>
</gene>
<sequence length="327" mass="39226">MHGVKRKQWTQELLKQKRIQDQRKIATYRELVDQVLKLRDDSCFNNESLKATTRLLQANPEFNAIWNYRREIIEKLSRSLDCGFWNDELTFTLVLLKQYPKVYWIWNHRIWTLEHHIDRTTKVWENELAMVSKLLQLDARNFHGWHYRRLILNKLEKLTGCNRDAEELQYVTQNINKNISNYSAWHQRASLISNLFANNEIDDERKFIQDEFAYITNAIFTDAEDQSVWFYTKWFIKNVNVLKTLGHEEYIRQLQDLKSNIVVINQDDVEFSGKENNWCLKILIFIEGIEQELGLKVESHSEAYLKQLIVADPLRKNRYLSLLAKRT</sequence>
<comment type="function">
    <text evidence="6">Catalyzes the transfer of a geranyl-geranyl moiety from geranyl-geranyl pyrophosphate to cysteines occuring in specific C-terminal amino acid sequences.</text>
</comment>
<evidence type="ECO:0000256" key="6">
    <source>
        <dbReference type="RuleBase" id="RU367120"/>
    </source>
</evidence>
<dbReference type="Gene3D" id="1.25.40.120">
    <property type="entry name" value="Protein prenylyltransferase"/>
    <property type="match status" value="1"/>
</dbReference>
<evidence type="ECO:0000256" key="4">
    <source>
        <dbReference type="ARBA" id="ARBA00022737"/>
    </source>
</evidence>
<accession>A0A7H9HUL9</accession>